<dbReference type="PANTHER" id="PTHR10430">
    <property type="entry name" value="PEROXIREDOXIN"/>
    <property type="match status" value="1"/>
</dbReference>
<dbReference type="FunFam" id="3.40.30.10:FF:000020">
    <property type="entry name" value="Peroxiredoxin"/>
    <property type="match status" value="1"/>
</dbReference>
<dbReference type="PROSITE" id="PS51352">
    <property type="entry name" value="THIOREDOXIN_2"/>
    <property type="match status" value="1"/>
</dbReference>
<keyword evidence="4 6" id="KW-0676">Redox-active center</keyword>
<feature type="active site" description="Cysteine sulfenic acid (-SOH) intermediate" evidence="5">
    <location>
        <position position="48"/>
    </location>
</feature>
<evidence type="ECO:0000256" key="4">
    <source>
        <dbReference type="ARBA" id="ARBA00023284"/>
    </source>
</evidence>
<dbReference type="EMBL" id="CP000230">
    <property type="protein sequence ID" value="ABC23852.1"/>
    <property type="molecule type" value="Genomic_DNA"/>
</dbReference>
<dbReference type="PANTHER" id="PTHR10430:SF16">
    <property type="entry name" value="PEROXIREDOXIN-5, MITOCHONDRIAL"/>
    <property type="match status" value="1"/>
</dbReference>
<proteinExistence type="inferred from homology"/>
<dbReference type="STRING" id="269796.Rru_A3057"/>
<dbReference type="CDD" id="cd03013">
    <property type="entry name" value="PRX5_like"/>
    <property type="match status" value="1"/>
</dbReference>
<organism evidence="8 9">
    <name type="scientific">Rhodospirillum rubrum (strain ATCC 11170 / ATH 1.1.1 / DSM 467 / LMG 4362 / NCIMB 8255 / S1)</name>
    <dbReference type="NCBI Taxonomy" id="269796"/>
    <lineage>
        <taxon>Bacteria</taxon>
        <taxon>Pseudomonadati</taxon>
        <taxon>Pseudomonadota</taxon>
        <taxon>Alphaproteobacteria</taxon>
        <taxon>Rhodospirillales</taxon>
        <taxon>Rhodospirillaceae</taxon>
        <taxon>Rhodospirillum</taxon>
    </lineage>
</organism>
<comment type="function">
    <text evidence="6">Thiol-specific peroxidase that catalyzes the reduction of hydrogen peroxide and organic hydroperoxides to water and alcohols, respectively. Plays a role in cell protection against oxidative stress by detoxifying peroxides.</text>
</comment>
<dbReference type="PATRIC" id="fig|269796.9.peg.3168"/>
<evidence type="ECO:0000256" key="1">
    <source>
        <dbReference type="ARBA" id="ARBA00022559"/>
    </source>
</evidence>
<dbReference type="SUPFAM" id="SSF52833">
    <property type="entry name" value="Thioredoxin-like"/>
    <property type="match status" value="1"/>
</dbReference>
<dbReference type="GO" id="GO:0008379">
    <property type="term" value="F:thioredoxin peroxidase activity"/>
    <property type="evidence" value="ECO:0007669"/>
    <property type="project" value="InterPro"/>
</dbReference>
<dbReference type="AlphaFoldDB" id="Q2RPU3"/>
<dbReference type="InterPro" id="IPR013740">
    <property type="entry name" value="Redoxin"/>
</dbReference>
<dbReference type="KEGG" id="rru:Rru_A3057"/>
<feature type="domain" description="Thioredoxin" evidence="7">
    <location>
        <begin position="2"/>
        <end position="159"/>
    </location>
</feature>
<dbReference type="Gene3D" id="3.40.30.10">
    <property type="entry name" value="Glutaredoxin"/>
    <property type="match status" value="1"/>
</dbReference>
<dbReference type="InterPro" id="IPR037944">
    <property type="entry name" value="PRX5-like"/>
</dbReference>
<dbReference type="GO" id="GO:0034599">
    <property type="term" value="P:cellular response to oxidative stress"/>
    <property type="evidence" value="ECO:0007669"/>
    <property type="project" value="InterPro"/>
</dbReference>
<accession>Q2RPU3</accession>
<dbReference type="RefSeq" id="WP_011390805.1">
    <property type="nucleotide sequence ID" value="NC_007643.1"/>
</dbReference>
<evidence type="ECO:0000313" key="8">
    <source>
        <dbReference type="EMBL" id="ABC23852.1"/>
    </source>
</evidence>
<dbReference type="GO" id="GO:0005737">
    <property type="term" value="C:cytoplasm"/>
    <property type="evidence" value="ECO:0007669"/>
    <property type="project" value="TreeGrafter"/>
</dbReference>
<dbReference type="eggNOG" id="COG0678">
    <property type="taxonomic scope" value="Bacteria"/>
</dbReference>
<evidence type="ECO:0000313" key="9">
    <source>
        <dbReference type="Proteomes" id="UP000001929"/>
    </source>
</evidence>
<dbReference type="Pfam" id="PF08534">
    <property type="entry name" value="Redoxin"/>
    <property type="match status" value="1"/>
</dbReference>
<dbReference type="EnsemblBacteria" id="ABC23852">
    <property type="protein sequence ID" value="ABC23852"/>
    <property type="gene ID" value="Rru_A3057"/>
</dbReference>
<evidence type="ECO:0000256" key="6">
    <source>
        <dbReference type="RuleBase" id="RU366011"/>
    </source>
</evidence>
<reference evidence="8 9" key="1">
    <citation type="journal article" date="2011" name="Stand. Genomic Sci.">
        <title>Complete genome sequence of Rhodospirillum rubrum type strain (S1).</title>
        <authorList>
            <person name="Munk A.C."/>
            <person name="Copeland A."/>
            <person name="Lucas S."/>
            <person name="Lapidus A."/>
            <person name="Del Rio T.G."/>
            <person name="Barry K."/>
            <person name="Detter J.C."/>
            <person name="Hammon N."/>
            <person name="Israni S."/>
            <person name="Pitluck S."/>
            <person name="Brettin T."/>
            <person name="Bruce D."/>
            <person name="Han C."/>
            <person name="Tapia R."/>
            <person name="Gilna P."/>
            <person name="Schmutz J."/>
            <person name="Larimer F."/>
            <person name="Land M."/>
            <person name="Kyrpides N.C."/>
            <person name="Mavromatis K."/>
            <person name="Richardson P."/>
            <person name="Rohde M."/>
            <person name="Goker M."/>
            <person name="Klenk H.P."/>
            <person name="Zhang Y."/>
            <person name="Roberts G.P."/>
            <person name="Reslewic S."/>
            <person name="Schwartz D.C."/>
        </authorList>
    </citation>
    <scope>NUCLEOTIDE SEQUENCE [LARGE SCALE GENOMIC DNA]</scope>
    <source>
        <strain evidence="9">ATCC 11170 / ATH 1.1.1 / DSM 467 / LMG 4362 / NCIMB 8255 / S1</strain>
    </source>
</reference>
<protein>
    <recommendedName>
        <fullName evidence="6">Glutathione-dependent peroxiredoxin</fullName>
        <ecNumber evidence="6">1.11.1.27</ecNumber>
    </recommendedName>
</protein>
<dbReference type="InterPro" id="IPR036249">
    <property type="entry name" value="Thioredoxin-like_sf"/>
</dbReference>
<comment type="catalytic activity">
    <reaction evidence="6">
        <text>a hydroperoxide + 2 glutathione = an alcohol + glutathione disulfide + H2O</text>
        <dbReference type="Rhea" id="RHEA:62632"/>
        <dbReference type="ChEBI" id="CHEBI:15377"/>
        <dbReference type="ChEBI" id="CHEBI:30879"/>
        <dbReference type="ChEBI" id="CHEBI:35924"/>
        <dbReference type="ChEBI" id="CHEBI:57925"/>
        <dbReference type="ChEBI" id="CHEBI:58297"/>
        <dbReference type="EC" id="1.11.1.27"/>
    </reaction>
</comment>
<dbReference type="GO" id="GO:0045454">
    <property type="term" value="P:cell redox homeostasis"/>
    <property type="evidence" value="ECO:0007669"/>
    <property type="project" value="TreeGrafter"/>
</dbReference>
<evidence type="ECO:0000256" key="2">
    <source>
        <dbReference type="ARBA" id="ARBA00022862"/>
    </source>
</evidence>
<dbReference type="EC" id="1.11.1.27" evidence="6"/>
<dbReference type="InterPro" id="IPR013766">
    <property type="entry name" value="Thioredoxin_domain"/>
</dbReference>
<evidence type="ECO:0000256" key="3">
    <source>
        <dbReference type="ARBA" id="ARBA00023002"/>
    </source>
</evidence>
<sequence>MIAVGDALPSGTLHHKTAAGIEAVDPAEFLGAGKAVLFAVPGAFTPTCSDSHVPGYIAQAQALRDKGVTKVACVAVNDAFVLAAWSKALGAEGTVEMLADGNGDYARALGLELDLTAKGLGKRFQRCALVLDNGKVTHLAVDEGGALDVSSAEAVLALL</sequence>
<keyword evidence="9" id="KW-1185">Reference proteome</keyword>
<keyword evidence="1 6" id="KW-0575">Peroxidase</keyword>
<keyword evidence="2 6" id="KW-0049">Antioxidant</keyword>
<gene>
    <name evidence="8" type="ordered locus">Rru_A3057</name>
</gene>
<keyword evidence="3 6" id="KW-0560">Oxidoreductase</keyword>
<dbReference type="Proteomes" id="UP000001929">
    <property type="component" value="Chromosome"/>
</dbReference>
<evidence type="ECO:0000259" key="7">
    <source>
        <dbReference type="PROSITE" id="PS51352"/>
    </source>
</evidence>
<dbReference type="GO" id="GO:0042744">
    <property type="term" value="P:hydrogen peroxide catabolic process"/>
    <property type="evidence" value="ECO:0007669"/>
    <property type="project" value="TreeGrafter"/>
</dbReference>
<comment type="similarity">
    <text evidence="6">Belongs to the peroxiredoxin family. Prx5 subfamily.</text>
</comment>
<dbReference type="HOGENOM" id="CLU_072440_1_2_5"/>
<name>Q2RPU3_RHORT</name>
<evidence type="ECO:0000256" key="5">
    <source>
        <dbReference type="PIRSR" id="PIRSR637944-1"/>
    </source>
</evidence>
<dbReference type="PhylomeDB" id="Q2RPU3"/>